<organism evidence="12 13">
    <name type="scientific">Pseudoclavibacter albus</name>
    <dbReference type="NCBI Taxonomy" id="272241"/>
    <lineage>
        <taxon>Bacteria</taxon>
        <taxon>Bacillati</taxon>
        <taxon>Actinomycetota</taxon>
        <taxon>Actinomycetes</taxon>
        <taxon>Micrococcales</taxon>
        <taxon>Microbacteriaceae</taxon>
        <taxon>Pseudoclavibacter</taxon>
    </lineage>
</organism>
<dbReference type="InterPro" id="IPR016125">
    <property type="entry name" value="Peptidase_C15-like"/>
</dbReference>
<evidence type="ECO:0000256" key="7">
    <source>
        <dbReference type="ARBA" id="ARBA00022801"/>
    </source>
</evidence>
<dbReference type="InterPro" id="IPR033694">
    <property type="entry name" value="PGPEP1_Cys_AS"/>
</dbReference>
<comment type="caution">
    <text evidence="12">The sequence shown here is derived from an EMBL/GenBank/DDBJ whole genome shotgun (WGS) entry which is preliminary data.</text>
</comment>
<dbReference type="Pfam" id="PF01470">
    <property type="entry name" value="Peptidase_C15"/>
    <property type="match status" value="1"/>
</dbReference>
<evidence type="ECO:0000256" key="3">
    <source>
        <dbReference type="ARBA" id="ARBA00004496"/>
    </source>
</evidence>
<dbReference type="PANTHER" id="PTHR23402">
    <property type="entry name" value="PROTEASE FAMILY C15 PYROGLUTAMYL-PEPTIDASE I-RELATED"/>
    <property type="match status" value="1"/>
</dbReference>
<dbReference type="Proteomes" id="UP001525379">
    <property type="component" value="Unassembled WGS sequence"/>
</dbReference>
<evidence type="ECO:0000256" key="11">
    <source>
        <dbReference type="PROSITE-ProRule" id="PRU10077"/>
    </source>
</evidence>
<accession>A0ABT2HYE1</accession>
<dbReference type="NCBIfam" id="TIGR00504">
    <property type="entry name" value="pyro_pdase"/>
    <property type="match status" value="1"/>
</dbReference>
<evidence type="ECO:0000256" key="8">
    <source>
        <dbReference type="ARBA" id="ARBA00022807"/>
    </source>
</evidence>
<evidence type="ECO:0000313" key="12">
    <source>
        <dbReference type="EMBL" id="MCT2043332.1"/>
    </source>
</evidence>
<proteinExistence type="inferred from homology"/>
<dbReference type="PIRSF" id="PIRSF015592">
    <property type="entry name" value="Prld-crbxl_pptds"/>
    <property type="match status" value="1"/>
</dbReference>
<dbReference type="PROSITE" id="PS01334">
    <property type="entry name" value="PYRASE_CYS"/>
    <property type="match status" value="1"/>
</dbReference>
<reference evidence="12 13" key="1">
    <citation type="submission" date="2022-04" db="EMBL/GenBank/DDBJ databases">
        <title>Human microbiome associated bacterial genomes.</title>
        <authorList>
            <person name="Sandstrom S."/>
            <person name="Salamzade R."/>
            <person name="Kalan L.R."/>
        </authorList>
    </citation>
    <scope>NUCLEOTIDE SEQUENCE [LARGE SCALE GENOMIC DNA]</scope>
    <source>
        <strain evidence="13">p3-SID1799</strain>
    </source>
</reference>
<dbReference type="InterPro" id="IPR029762">
    <property type="entry name" value="PGP-I_bact-type"/>
</dbReference>
<dbReference type="InterPro" id="IPR033693">
    <property type="entry name" value="PGPEP1_Glu_AS"/>
</dbReference>
<keyword evidence="6 9" id="KW-0645">Protease</keyword>
<evidence type="ECO:0000256" key="10">
    <source>
        <dbReference type="PROSITE-ProRule" id="PRU10076"/>
    </source>
</evidence>
<dbReference type="GO" id="GO:0016920">
    <property type="term" value="F:pyroglutamyl-peptidase activity"/>
    <property type="evidence" value="ECO:0007669"/>
    <property type="project" value="UniProtKB-EC"/>
</dbReference>
<keyword evidence="8 9" id="KW-0788">Thiol protease</keyword>
<dbReference type="SUPFAM" id="SSF53182">
    <property type="entry name" value="Pyrrolidone carboxyl peptidase (pyroglutamate aminopeptidase)"/>
    <property type="match status" value="1"/>
</dbReference>
<name>A0ABT2HYE1_9MICO</name>
<evidence type="ECO:0000256" key="1">
    <source>
        <dbReference type="ARBA" id="ARBA00001770"/>
    </source>
</evidence>
<comment type="catalytic activity">
    <reaction evidence="1 9 10">
        <text>Release of an N-terminal pyroglutamyl group from a polypeptide, the second amino acid generally not being Pro.</text>
        <dbReference type="EC" id="3.4.19.3"/>
    </reaction>
</comment>
<keyword evidence="13" id="KW-1185">Reference proteome</keyword>
<sequence>MRILVTGFDPFDGESCNPSWDAVSQLSEQIAGAEIVTKCVPTEFRRATVEVSEAIDELAPDAVVLVGQAGGRADVTPERVAINLEDARIPDNAGAQPIDVPVADDGPAAYFSTLPVKAMVSAIRDAGLPASLSNSAGTFVCNDLMYGVLHYLAVTGRTAIRSGFVHVPFVPEQAARHEGTPSLPLDDIVCALSAAIEAVVTVQDDPQIALGTTH</sequence>
<comment type="function">
    <text evidence="2 9">Removes 5-oxoproline from various penultimate amino acid residues except L-proline.</text>
</comment>
<feature type="active site" evidence="9">
    <location>
        <position position="166"/>
    </location>
</feature>
<dbReference type="PRINTS" id="PR00706">
    <property type="entry name" value="PYROGLUPTASE"/>
</dbReference>
<keyword evidence="5 9" id="KW-0963">Cytoplasm</keyword>
<comment type="subunit">
    <text evidence="9">Homotetramer.</text>
</comment>
<evidence type="ECO:0000256" key="9">
    <source>
        <dbReference type="HAMAP-Rule" id="MF_00417"/>
    </source>
</evidence>
<keyword evidence="7 9" id="KW-0378">Hydrolase</keyword>
<dbReference type="PANTHER" id="PTHR23402:SF1">
    <property type="entry name" value="PYROGLUTAMYL-PEPTIDASE I"/>
    <property type="match status" value="1"/>
</dbReference>
<feature type="active site" evidence="9 10">
    <location>
        <position position="78"/>
    </location>
</feature>
<dbReference type="InterPro" id="IPR000816">
    <property type="entry name" value="Peptidase_C15"/>
</dbReference>
<dbReference type="Gene3D" id="3.40.630.20">
    <property type="entry name" value="Peptidase C15, pyroglutamyl peptidase I-like"/>
    <property type="match status" value="1"/>
</dbReference>
<comment type="similarity">
    <text evidence="4 9">Belongs to the peptidase C15 family.</text>
</comment>
<dbReference type="HAMAP" id="MF_00417">
    <property type="entry name" value="Pyrrolid_peptidase"/>
    <property type="match status" value="1"/>
</dbReference>
<dbReference type="InterPro" id="IPR036440">
    <property type="entry name" value="Peptidase_C15-like_sf"/>
</dbReference>
<evidence type="ECO:0000256" key="4">
    <source>
        <dbReference type="ARBA" id="ARBA00006641"/>
    </source>
</evidence>
<dbReference type="EC" id="3.4.19.3" evidence="9"/>
<dbReference type="CDD" id="cd00501">
    <property type="entry name" value="Peptidase_C15"/>
    <property type="match status" value="1"/>
</dbReference>
<gene>
    <name evidence="9 12" type="primary">pcp</name>
    <name evidence="12" type="ORF">M3D15_08315</name>
</gene>
<dbReference type="RefSeq" id="WP_260104532.1">
    <property type="nucleotide sequence ID" value="NZ_JALXSQ010000037.1"/>
</dbReference>
<comment type="subcellular location">
    <subcellularLocation>
        <location evidence="3 9">Cytoplasm</location>
    </subcellularLocation>
</comment>
<protein>
    <recommendedName>
        <fullName evidence="9">Pyrrolidone-carboxylate peptidase</fullName>
        <ecNumber evidence="9">3.4.19.3</ecNumber>
    </recommendedName>
    <alternativeName>
        <fullName evidence="9">5-oxoprolyl-peptidase</fullName>
    </alternativeName>
    <alternativeName>
        <fullName evidence="9">Pyroglutamyl-peptidase I</fullName>
        <shortName evidence="9">PGP-I</shortName>
        <shortName evidence="9">Pyrase</shortName>
    </alternativeName>
</protein>
<dbReference type="EMBL" id="JALXSQ010000037">
    <property type="protein sequence ID" value="MCT2043332.1"/>
    <property type="molecule type" value="Genomic_DNA"/>
</dbReference>
<evidence type="ECO:0000256" key="5">
    <source>
        <dbReference type="ARBA" id="ARBA00022490"/>
    </source>
</evidence>
<evidence type="ECO:0000313" key="13">
    <source>
        <dbReference type="Proteomes" id="UP001525379"/>
    </source>
</evidence>
<feature type="active site" evidence="9 11">
    <location>
        <position position="141"/>
    </location>
</feature>
<dbReference type="NCBIfam" id="NF009676">
    <property type="entry name" value="PRK13197.1"/>
    <property type="match status" value="1"/>
</dbReference>
<dbReference type="PROSITE" id="PS01333">
    <property type="entry name" value="PYRASE_GLU"/>
    <property type="match status" value="1"/>
</dbReference>
<evidence type="ECO:0000256" key="6">
    <source>
        <dbReference type="ARBA" id="ARBA00022670"/>
    </source>
</evidence>
<evidence type="ECO:0000256" key="2">
    <source>
        <dbReference type="ARBA" id="ARBA00002280"/>
    </source>
</evidence>